<keyword evidence="6 9" id="KW-0472">Membrane</keyword>
<dbReference type="InterPro" id="IPR034746">
    <property type="entry name" value="POTRA"/>
</dbReference>
<dbReference type="InterPro" id="IPR005548">
    <property type="entry name" value="Cell_div_FtsQ/DivIB_C"/>
</dbReference>
<sequence>MKRPDFPLTPSSPERRPADVTSLSSRREDAESTRPKRAKESPQKSRPARKAEKQSPTRKTRETGVARRQREEAADARMALREAKKARKAFERNEVRRFTARVRRRRQAWAAALVSLLAVGVFVVVGVFSPVMRVQTITVTGTTRVDPAAISGQLTDQIGQPLPLVDIGRIEEVLRRQTLIESYSIESRPPNGLILHVVERQPIVYIPVGTKFELIDAAGVTIESRPENPGDYPLIRVPKDEAKGVAYASAIEVLQSLPADLRSRISEISASTADDVTYVFGDTGQRVFWGSSDDAALKVRALSGLLANWPPGTANEYDVSSKDNVVVR</sequence>
<organism evidence="11">
    <name type="scientific">freshwater metagenome</name>
    <dbReference type="NCBI Taxonomy" id="449393"/>
    <lineage>
        <taxon>unclassified sequences</taxon>
        <taxon>metagenomes</taxon>
        <taxon>ecological metagenomes</taxon>
    </lineage>
</organism>
<dbReference type="Pfam" id="PF03799">
    <property type="entry name" value="FtsQ_DivIB_C"/>
    <property type="match status" value="1"/>
</dbReference>
<evidence type="ECO:0000256" key="1">
    <source>
        <dbReference type="ARBA" id="ARBA00004370"/>
    </source>
</evidence>
<evidence type="ECO:0000313" key="11">
    <source>
        <dbReference type="EMBL" id="CAB4550640.1"/>
    </source>
</evidence>
<dbReference type="GO" id="GO:0051301">
    <property type="term" value="P:cell division"/>
    <property type="evidence" value="ECO:0007669"/>
    <property type="project" value="UniProtKB-KW"/>
</dbReference>
<dbReference type="PANTHER" id="PTHR37820:SF1">
    <property type="entry name" value="CELL DIVISION PROTEIN FTSQ"/>
    <property type="match status" value="1"/>
</dbReference>
<evidence type="ECO:0000256" key="9">
    <source>
        <dbReference type="SAM" id="Phobius"/>
    </source>
</evidence>
<dbReference type="PROSITE" id="PS51779">
    <property type="entry name" value="POTRA"/>
    <property type="match status" value="1"/>
</dbReference>
<protein>
    <submittedName>
        <fullName evidence="11">Unannotated protein</fullName>
    </submittedName>
</protein>
<feature type="transmembrane region" description="Helical" evidence="9">
    <location>
        <begin position="108"/>
        <end position="128"/>
    </location>
</feature>
<evidence type="ECO:0000256" key="5">
    <source>
        <dbReference type="ARBA" id="ARBA00022989"/>
    </source>
</evidence>
<dbReference type="PANTHER" id="PTHR37820">
    <property type="entry name" value="CELL DIVISION PROTEIN DIVIB"/>
    <property type="match status" value="1"/>
</dbReference>
<gene>
    <name evidence="11" type="ORF">UFOPK1591_00002</name>
</gene>
<name>A0A6J6CGI0_9ZZZZ</name>
<keyword evidence="5 9" id="KW-1133">Transmembrane helix</keyword>
<feature type="compositionally biased region" description="Basic and acidic residues" evidence="8">
    <location>
        <begin position="25"/>
        <end position="77"/>
    </location>
</feature>
<comment type="subcellular location">
    <subcellularLocation>
        <location evidence="1">Membrane</location>
    </subcellularLocation>
</comment>
<evidence type="ECO:0000256" key="6">
    <source>
        <dbReference type="ARBA" id="ARBA00023136"/>
    </source>
</evidence>
<feature type="domain" description="POTRA" evidence="10">
    <location>
        <begin position="132"/>
        <end position="200"/>
    </location>
</feature>
<keyword evidence="3" id="KW-0132">Cell division</keyword>
<evidence type="ECO:0000259" key="10">
    <source>
        <dbReference type="PROSITE" id="PS51779"/>
    </source>
</evidence>
<dbReference type="GO" id="GO:0005886">
    <property type="term" value="C:plasma membrane"/>
    <property type="evidence" value="ECO:0007669"/>
    <property type="project" value="TreeGrafter"/>
</dbReference>
<evidence type="ECO:0000256" key="8">
    <source>
        <dbReference type="SAM" id="MobiDB-lite"/>
    </source>
</evidence>
<evidence type="ECO:0000256" key="4">
    <source>
        <dbReference type="ARBA" id="ARBA00022692"/>
    </source>
</evidence>
<dbReference type="Pfam" id="PF08478">
    <property type="entry name" value="POTRA_1"/>
    <property type="match status" value="1"/>
</dbReference>
<dbReference type="AlphaFoldDB" id="A0A6J6CGI0"/>
<evidence type="ECO:0000256" key="3">
    <source>
        <dbReference type="ARBA" id="ARBA00022618"/>
    </source>
</evidence>
<evidence type="ECO:0000256" key="2">
    <source>
        <dbReference type="ARBA" id="ARBA00022475"/>
    </source>
</evidence>
<dbReference type="InterPro" id="IPR013685">
    <property type="entry name" value="POTRA_FtsQ_type"/>
</dbReference>
<keyword evidence="2" id="KW-1003">Cell membrane</keyword>
<evidence type="ECO:0000256" key="7">
    <source>
        <dbReference type="ARBA" id="ARBA00023306"/>
    </source>
</evidence>
<dbReference type="EMBL" id="CAEZTD010000001">
    <property type="protein sequence ID" value="CAB4550640.1"/>
    <property type="molecule type" value="Genomic_DNA"/>
</dbReference>
<dbReference type="InterPro" id="IPR050487">
    <property type="entry name" value="FtsQ_DivIB"/>
</dbReference>
<reference evidence="11" key="1">
    <citation type="submission" date="2020-05" db="EMBL/GenBank/DDBJ databases">
        <authorList>
            <person name="Chiriac C."/>
            <person name="Salcher M."/>
            <person name="Ghai R."/>
            <person name="Kavagutti S V."/>
        </authorList>
    </citation>
    <scope>NUCLEOTIDE SEQUENCE</scope>
</reference>
<feature type="region of interest" description="Disordered" evidence="8">
    <location>
        <begin position="1"/>
        <end position="77"/>
    </location>
</feature>
<accession>A0A6J6CGI0</accession>
<proteinExistence type="predicted"/>
<keyword evidence="4 9" id="KW-0812">Transmembrane</keyword>
<keyword evidence="7" id="KW-0131">Cell cycle</keyword>